<proteinExistence type="predicted"/>
<evidence type="ECO:0000313" key="2">
    <source>
        <dbReference type="Proteomes" id="UP000063387"/>
    </source>
</evidence>
<dbReference type="InterPro" id="IPR007215">
    <property type="entry name" value="Sulphur_relay_TusB/DsrH"/>
</dbReference>
<reference evidence="1 2" key="1">
    <citation type="journal article" date="2016" name="Genome Announc.">
        <title>Draft Genome Sequence of 'Halomonas chromatireducens' Strain AGD 8-3, a Haloalkaliphilic Chromate- and Selenite-Reducing Gammaproteobacterium.</title>
        <authorList>
            <person name="Sharko F.S."/>
            <person name="Shapovalova A.A."/>
            <person name="Tsygankova S.V."/>
            <person name="Komova A.V."/>
            <person name="Boulygina E.S."/>
            <person name="Teslyuk A.B."/>
            <person name="Gotovtsev P.M."/>
            <person name="Namsaraev Z.B."/>
            <person name="Khijniak T.V."/>
            <person name="Nedoluzhko A.V."/>
            <person name="Vasilov R.G."/>
        </authorList>
    </citation>
    <scope>NUCLEOTIDE SEQUENCE [LARGE SCALE GENOMIC DNA]</scope>
    <source>
        <strain evidence="1 2">AGD 8-3</strain>
    </source>
</reference>
<dbReference type="OrthoDB" id="9795117at2"/>
<dbReference type="PATRIC" id="fig|507626.3.peg.2100"/>
<dbReference type="GO" id="GO:1990228">
    <property type="term" value="C:sulfurtransferase complex"/>
    <property type="evidence" value="ECO:0007669"/>
    <property type="project" value="TreeGrafter"/>
</dbReference>
<keyword evidence="2" id="KW-1185">Reference proteome</keyword>
<gene>
    <name evidence="1" type="primary">tusB</name>
    <name evidence="1" type="ORF">LOKO_02106</name>
</gene>
<dbReference type="NCBIfam" id="TIGR03011">
    <property type="entry name" value="sulf_tusB_dsrH"/>
    <property type="match status" value="1"/>
</dbReference>
<dbReference type="STRING" id="507626.LOKO_02106"/>
<name>A0A0X8HEJ3_9GAMM</name>
<sequence>MILHILNRSPSSSLVYRDALAGMGPEDRLLLVEDGVHGALPSQVRHFEVIGGRLFALREDLVAHGLDGHCDASVQVVDVDGFVTLTEEADKTVSWF</sequence>
<dbReference type="EMBL" id="CP014226">
    <property type="protein sequence ID" value="AMD01171.1"/>
    <property type="molecule type" value="Genomic_DNA"/>
</dbReference>
<dbReference type="SUPFAM" id="SSF75169">
    <property type="entry name" value="DsrEFH-like"/>
    <property type="match status" value="1"/>
</dbReference>
<reference evidence="1 2" key="2">
    <citation type="submission" date="2016-02" db="EMBL/GenBank/DDBJ databases">
        <authorList>
            <person name="Wen L."/>
            <person name="He K."/>
            <person name="Yang H."/>
        </authorList>
    </citation>
    <scope>NUCLEOTIDE SEQUENCE [LARGE SCALE GENOMIC DNA]</scope>
    <source>
        <strain evidence="1 2">AGD 8-3</strain>
    </source>
</reference>
<dbReference type="Pfam" id="PF04077">
    <property type="entry name" value="DsrH"/>
    <property type="match status" value="1"/>
</dbReference>
<dbReference type="InterPro" id="IPR027396">
    <property type="entry name" value="DsrEFH-like"/>
</dbReference>
<dbReference type="Proteomes" id="UP000063387">
    <property type="component" value="Chromosome"/>
</dbReference>
<dbReference type="AlphaFoldDB" id="A0A0X8HEJ3"/>
<dbReference type="RefSeq" id="WP_066448615.1">
    <property type="nucleotide sequence ID" value="NZ_CP014226.1"/>
</dbReference>
<dbReference type="GO" id="GO:0002143">
    <property type="term" value="P:tRNA wobble position uridine thiolation"/>
    <property type="evidence" value="ECO:0007669"/>
    <property type="project" value="InterPro"/>
</dbReference>
<organism evidence="1 2">
    <name type="scientific">Halomonas chromatireducens</name>
    <dbReference type="NCBI Taxonomy" id="507626"/>
    <lineage>
        <taxon>Bacteria</taxon>
        <taxon>Pseudomonadati</taxon>
        <taxon>Pseudomonadota</taxon>
        <taxon>Gammaproteobacteria</taxon>
        <taxon>Oceanospirillales</taxon>
        <taxon>Halomonadaceae</taxon>
        <taxon>Halomonas</taxon>
    </lineage>
</organism>
<protein>
    <submittedName>
        <fullName evidence="1">Protein TusB</fullName>
    </submittedName>
</protein>
<dbReference type="PANTHER" id="PTHR37526:SF1">
    <property type="entry name" value="PROTEIN TUSB"/>
    <property type="match status" value="1"/>
</dbReference>
<dbReference type="Gene3D" id="3.40.1260.10">
    <property type="entry name" value="DsrEFH-like"/>
    <property type="match status" value="1"/>
</dbReference>
<dbReference type="KEGG" id="hco:LOKO_02106"/>
<dbReference type="PANTHER" id="PTHR37526">
    <property type="entry name" value="PROTEIN TUSB"/>
    <property type="match status" value="1"/>
</dbReference>
<accession>A0A0X8HEJ3</accession>
<evidence type="ECO:0000313" key="1">
    <source>
        <dbReference type="EMBL" id="AMD01171.1"/>
    </source>
</evidence>